<protein>
    <submittedName>
        <fullName evidence="2">Uncharacterized protein</fullName>
    </submittedName>
</protein>
<keyword evidence="1" id="KW-0175">Coiled coil</keyword>
<feature type="non-terminal residue" evidence="2">
    <location>
        <position position="88"/>
    </location>
</feature>
<dbReference type="Pfam" id="PF14595">
    <property type="entry name" value="Thioredoxin_9"/>
    <property type="match status" value="1"/>
</dbReference>
<feature type="coiled-coil region" evidence="1">
    <location>
        <begin position="19"/>
        <end position="59"/>
    </location>
</feature>
<dbReference type="AlphaFoldDB" id="A0A383AZF2"/>
<dbReference type="Gene3D" id="3.40.30.10">
    <property type="entry name" value="Glutaredoxin"/>
    <property type="match status" value="1"/>
</dbReference>
<sequence>MTKIDAKLLINGSDWEEYLSSMTENKKNLNKQIQIVKSKLDLHEQIKKLEAKLENKKLIVLTEDFCPDSLFNLPIFITMSELISNLSL</sequence>
<evidence type="ECO:0000256" key="1">
    <source>
        <dbReference type="SAM" id="Coils"/>
    </source>
</evidence>
<proteinExistence type="predicted"/>
<reference evidence="2" key="1">
    <citation type="submission" date="2018-05" db="EMBL/GenBank/DDBJ databases">
        <authorList>
            <person name="Lanie J.A."/>
            <person name="Ng W.-L."/>
            <person name="Kazmierczak K.M."/>
            <person name="Andrzejewski T.M."/>
            <person name="Davidsen T.M."/>
            <person name="Wayne K.J."/>
            <person name="Tettelin H."/>
            <person name="Glass J.I."/>
            <person name="Rusch D."/>
            <person name="Podicherti R."/>
            <person name="Tsui H.-C.T."/>
            <person name="Winkler M.E."/>
        </authorList>
    </citation>
    <scope>NUCLEOTIDE SEQUENCE</scope>
</reference>
<dbReference type="EMBL" id="UINC01196063">
    <property type="protein sequence ID" value="SVE12909.1"/>
    <property type="molecule type" value="Genomic_DNA"/>
</dbReference>
<evidence type="ECO:0000313" key="2">
    <source>
        <dbReference type="EMBL" id="SVE12909.1"/>
    </source>
</evidence>
<gene>
    <name evidence="2" type="ORF">METZ01_LOCUS465763</name>
</gene>
<organism evidence="2">
    <name type="scientific">marine metagenome</name>
    <dbReference type="NCBI Taxonomy" id="408172"/>
    <lineage>
        <taxon>unclassified sequences</taxon>
        <taxon>metagenomes</taxon>
        <taxon>ecological metagenomes</taxon>
    </lineage>
</organism>
<name>A0A383AZF2_9ZZZZ</name>
<accession>A0A383AZF2</accession>